<dbReference type="InterPro" id="IPR052348">
    <property type="entry name" value="Metallopeptidase_M50B"/>
</dbReference>
<keyword evidence="6 13" id="KW-0812">Transmembrane</keyword>
<reference evidence="14 15" key="1">
    <citation type="submission" date="2018-03" db="EMBL/GenBank/DDBJ databases">
        <title>Characteristics and genome of n-alkane degrading marine bacteria Gordonia iterans isolated from crude oil contaminated in Tae-an, South Korea.</title>
        <authorList>
            <person name="Lee S.-S."/>
            <person name="Kim H."/>
        </authorList>
    </citation>
    <scope>NUCLEOTIDE SEQUENCE [LARGE SCALE GENOMIC DNA]</scope>
    <source>
        <strain evidence="14 15">Co17</strain>
    </source>
</reference>
<evidence type="ECO:0000256" key="7">
    <source>
        <dbReference type="ARBA" id="ARBA00022723"/>
    </source>
</evidence>
<keyword evidence="12 13" id="KW-0472">Membrane</keyword>
<dbReference type="GO" id="GO:0046872">
    <property type="term" value="F:metal ion binding"/>
    <property type="evidence" value="ECO:0007669"/>
    <property type="project" value="UniProtKB-KW"/>
</dbReference>
<sequence>MTALRSVRPGPVFLGLVAATVAGGALLWLSGDDDGGMAIGGMWLLILGGWLISLCLHEFAHAFTAFRYGDHSAELRGYLTLDPRKYTHPLLSIGLPLLIIVLGGIGFPGGAVYLHTDRMTPGQQTRVSLAGPAANLFLGVVLLLAVTFTGETASNQNLLAGLTFLAFLQITATVLNLIPMPGFDGFNAIAPYLSYETRRSADQIAPYGFLIILALLWIPPVRDVFFSIVDAIIGLFGVSSSLMYDGYRLFLFWNFLGY</sequence>
<feature type="transmembrane region" description="Helical" evidence="13">
    <location>
        <begin position="42"/>
        <end position="66"/>
    </location>
</feature>
<evidence type="ECO:0000256" key="12">
    <source>
        <dbReference type="ARBA" id="ARBA00023136"/>
    </source>
</evidence>
<gene>
    <name evidence="14" type="ORF">C6V83_03565</name>
</gene>
<organism evidence="14 15">
    <name type="scientific">Gordonia iterans</name>
    <dbReference type="NCBI Taxonomy" id="1004901"/>
    <lineage>
        <taxon>Bacteria</taxon>
        <taxon>Bacillati</taxon>
        <taxon>Actinomycetota</taxon>
        <taxon>Actinomycetes</taxon>
        <taxon>Mycobacteriales</taxon>
        <taxon>Gordoniaceae</taxon>
        <taxon>Gordonia</taxon>
    </lineage>
</organism>
<evidence type="ECO:0000313" key="15">
    <source>
        <dbReference type="Proteomes" id="UP000239814"/>
    </source>
</evidence>
<dbReference type="Proteomes" id="UP000239814">
    <property type="component" value="Chromosome"/>
</dbReference>
<keyword evidence="11" id="KW-0482">Metalloprotease</keyword>
<dbReference type="PANTHER" id="PTHR35864">
    <property type="entry name" value="ZINC METALLOPROTEASE MJ0611-RELATED"/>
    <property type="match status" value="1"/>
</dbReference>
<dbReference type="InterPro" id="IPR044537">
    <property type="entry name" value="Rip2-like"/>
</dbReference>
<dbReference type="PANTHER" id="PTHR35864:SF1">
    <property type="entry name" value="ZINC METALLOPROTEASE YWHC-RELATED"/>
    <property type="match status" value="1"/>
</dbReference>
<comment type="similarity">
    <text evidence="3">Belongs to the peptidase M50B family.</text>
</comment>
<comment type="subcellular location">
    <subcellularLocation>
        <location evidence="2">Cell membrane</location>
        <topology evidence="2">Multi-pass membrane protein</topology>
    </subcellularLocation>
</comment>
<keyword evidence="10 13" id="KW-1133">Transmembrane helix</keyword>
<evidence type="ECO:0000256" key="5">
    <source>
        <dbReference type="ARBA" id="ARBA00022670"/>
    </source>
</evidence>
<feature type="transmembrane region" description="Helical" evidence="13">
    <location>
        <begin position="86"/>
        <end position="115"/>
    </location>
</feature>
<dbReference type="OrthoDB" id="9800627at2"/>
<evidence type="ECO:0000256" key="3">
    <source>
        <dbReference type="ARBA" id="ARBA00007931"/>
    </source>
</evidence>
<evidence type="ECO:0000256" key="9">
    <source>
        <dbReference type="ARBA" id="ARBA00022833"/>
    </source>
</evidence>
<dbReference type="AlphaFoldDB" id="A0A2S0KCU0"/>
<dbReference type="RefSeq" id="WP_105941233.1">
    <property type="nucleotide sequence ID" value="NZ_CP027433.1"/>
</dbReference>
<dbReference type="GO" id="GO:0008237">
    <property type="term" value="F:metallopeptidase activity"/>
    <property type="evidence" value="ECO:0007669"/>
    <property type="project" value="UniProtKB-KW"/>
</dbReference>
<feature type="transmembrane region" description="Helical" evidence="13">
    <location>
        <begin position="200"/>
        <end position="218"/>
    </location>
</feature>
<evidence type="ECO:0008006" key="16">
    <source>
        <dbReference type="Google" id="ProtNLM"/>
    </source>
</evidence>
<dbReference type="KEGG" id="git:C6V83_03565"/>
<keyword evidence="15" id="KW-1185">Reference proteome</keyword>
<evidence type="ECO:0000256" key="1">
    <source>
        <dbReference type="ARBA" id="ARBA00001947"/>
    </source>
</evidence>
<dbReference type="GO" id="GO:0006508">
    <property type="term" value="P:proteolysis"/>
    <property type="evidence" value="ECO:0007669"/>
    <property type="project" value="UniProtKB-KW"/>
</dbReference>
<proteinExistence type="inferred from homology"/>
<feature type="transmembrane region" description="Helical" evidence="13">
    <location>
        <begin position="127"/>
        <end position="146"/>
    </location>
</feature>
<evidence type="ECO:0000256" key="2">
    <source>
        <dbReference type="ARBA" id="ARBA00004651"/>
    </source>
</evidence>
<comment type="cofactor">
    <cofactor evidence="1">
        <name>Zn(2+)</name>
        <dbReference type="ChEBI" id="CHEBI:29105"/>
    </cofactor>
</comment>
<evidence type="ECO:0000256" key="6">
    <source>
        <dbReference type="ARBA" id="ARBA00022692"/>
    </source>
</evidence>
<keyword evidence="7" id="KW-0479">Metal-binding</keyword>
<evidence type="ECO:0000256" key="10">
    <source>
        <dbReference type="ARBA" id="ARBA00022989"/>
    </source>
</evidence>
<dbReference type="CDD" id="cd06158">
    <property type="entry name" value="S2P-M50_like_1"/>
    <property type="match status" value="1"/>
</dbReference>
<evidence type="ECO:0000256" key="13">
    <source>
        <dbReference type="SAM" id="Phobius"/>
    </source>
</evidence>
<evidence type="ECO:0000256" key="11">
    <source>
        <dbReference type="ARBA" id="ARBA00023049"/>
    </source>
</evidence>
<dbReference type="GO" id="GO:0005886">
    <property type="term" value="C:plasma membrane"/>
    <property type="evidence" value="ECO:0007669"/>
    <property type="project" value="UniProtKB-SubCell"/>
</dbReference>
<dbReference type="EMBL" id="CP027433">
    <property type="protein sequence ID" value="AVL99498.1"/>
    <property type="molecule type" value="Genomic_DNA"/>
</dbReference>
<accession>A0A2S0KCU0</accession>
<evidence type="ECO:0000313" key="14">
    <source>
        <dbReference type="EMBL" id="AVL99498.1"/>
    </source>
</evidence>
<evidence type="ECO:0000256" key="4">
    <source>
        <dbReference type="ARBA" id="ARBA00022475"/>
    </source>
</evidence>
<name>A0A2S0KCU0_9ACTN</name>
<keyword evidence="9" id="KW-0862">Zinc</keyword>
<feature type="transmembrane region" description="Helical" evidence="13">
    <location>
        <begin position="12"/>
        <end position="30"/>
    </location>
</feature>
<evidence type="ECO:0000256" key="8">
    <source>
        <dbReference type="ARBA" id="ARBA00022801"/>
    </source>
</evidence>
<feature type="transmembrane region" description="Helical" evidence="13">
    <location>
        <begin position="224"/>
        <end position="244"/>
    </location>
</feature>
<keyword evidence="4" id="KW-1003">Cell membrane</keyword>
<keyword evidence="8" id="KW-0378">Hydrolase</keyword>
<keyword evidence="5" id="KW-0645">Protease</keyword>
<feature type="transmembrane region" description="Helical" evidence="13">
    <location>
        <begin position="158"/>
        <end position="179"/>
    </location>
</feature>
<protein>
    <recommendedName>
        <fullName evidence="16">Site-2 protease family protein</fullName>
    </recommendedName>
</protein>